<dbReference type="AlphaFoldDB" id="A0A5N4C118"/>
<dbReference type="EMBL" id="JWIN03000037">
    <property type="protein sequence ID" value="KAB1252560.1"/>
    <property type="molecule type" value="Genomic_DNA"/>
</dbReference>
<accession>A0A5N4C118</accession>
<reference evidence="1 2" key="1">
    <citation type="journal article" date="2019" name="Mol. Ecol. Resour.">
        <title>Improving Illumina assemblies with Hi-C and long reads: an example with the North African dromedary.</title>
        <authorList>
            <person name="Elbers J.P."/>
            <person name="Rogers M.F."/>
            <person name="Perelman P.L."/>
            <person name="Proskuryakova A.A."/>
            <person name="Serdyukova N.A."/>
            <person name="Johnson W.E."/>
            <person name="Horin P."/>
            <person name="Corander J."/>
            <person name="Murphy D."/>
            <person name="Burger P.A."/>
        </authorList>
    </citation>
    <scope>NUCLEOTIDE SEQUENCE [LARGE SCALE GENOMIC DNA]</scope>
    <source>
        <strain evidence="1">Drom800</strain>
        <tissue evidence="1">Blood</tissue>
    </source>
</reference>
<gene>
    <name evidence="1" type="ORF">Cadr_000002653</name>
</gene>
<name>A0A5N4C118_CAMDR</name>
<evidence type="ECO:0000313" key="1">
    <source>
        <dbReference type="EMBL" id="KAB1252560.1"/>
    </source>
</evidence>
<dbReference type="Proteomes" id="UP000299084">
    <property type="component" value="Unassembled WGS sequence"/>
</dbReference>
<organism evidence="1 2">
    <name type="scientific">Camelus dromedarius</name>
    <name type="common">Dromedary</name>
    <name type="synonym">Arabian camel</name>
    <dbReference type="NCBI Taxonomy" id="9838"/>
    <lineage>
        <taxon>Eukaryota</taxon>
        <taxon>Metazoa</taxon>
        <taxon>Chordata</taxon>
        <taxon>Craniata</taxon>
        <taxon>Vertebrata</taxon>
        <taxon>Euteleostomi</taxon>
        <taxon>Mammalia</taxon>
        <taxon>Eutheria</taxon>
        <taxon>Laurasiatheria</taxon>
        <taxon>Artiodactyla</taxon>
        <taxon>Tylopoda</taxon>
        <taxon>Camelidae</taxon>
        <taxon>Camelus</taxon>
    </lineage>
</organism>
<keyword evidence="2" id="KW-1185">Reference proteome</keyword>
<protein>
    <submittedName>
        <fullName evidence="1">Uncharacterized protein</fullName>
    </submittedName>
</protein>
<sequence length="77" mass="8943">MVTTIREFLPGSSIRVRVDPWSVDLFPGCLAALEGARLYNDYNFLVLLHFQNHQYMAEWLVDAVLSERRGKCLLFHC</sequence>
<evidence type="ECO:0000313" key="2">
    <source>
        <dbReference type="Proteomes" id="UP000299084"/>
    </source>
</evidence>
<proteinExistence type="predicted"/>
<comment type="caution">
    <text evidence="1">The sequence shown here is derived from an EMBL/GenBank/DDBJ whole genome shotgun (WGS) entry which is preliminary data.</text>
</comment>